<evidence type="ECO:0000256" key="1">
    <source>
        <dbReference type="SAM" id="Coils"/>
    </source>
</evidence>
<feature type="coiled-coil region" evidence="1">
    <location>
        <begin position="369"/>
        <end position="403"/>
    </location>
</feature>
<dbReference type="STRING" id="45286.A0A109UXB7"/>
<feature type="region of interest" description="Disordered" evidence="2">
    <location>
        <begin position="256"/>
        <end position="279"/>
    </location>
</feature>
<evidence type="ECO:0000313" key="3">
    <source>
        <dbReference type="EMBL" id="AMD19032.1"/>
    </source>
</evidence>
<evidence type="ECO:0000256" key="2">
    <source>
        <dbReference type="SAM" id="MobiDB-lite"/>
    </source>
</evidence>
<dbReference type="Proteomes" id="UP000243052">
    <property type="component" value="Chromosome ii"/>
</dbReference>
<dbReference type="EMBL" id="CP014242">
    <property type="protein sequence ID" value="AMD19032.1"/>
    <property type="molecule type" value="Genomic_DNA"/>
</dbReference>
<gene>
    <name evidence="3" type="ORF">AW171_hschr2841</name>
</gene>
<feature type="region of interest" description="Disordered" evidence="2">
    <location>
        <begin position="174"/>
        <end position="222"/>
    </location>
</feature>
<keyword evidence="4" id="KW-1185">Reference proteome</keyword>
<reference evidence="3 4" key="1">
    <citation type="submission" date="2016-01" db="EMBL/GenBank/DDBJ databases">
        <title>Genome sequence of the yeast Holleya sinecauda.</title>
        <authorList>
            <person name="Dietrich F.S."/>
        </authorList>
    </citation>
    <scope>NUCLEOTIDE SEQUENCE [LARGE SCALE GENOMIC DNA]</scope>
    <source>
        <strain evidence="3 4">ATCC 58844</strain>
    </source>
</reference>
<feature type="region of interest" description="Disordered" evidence="2">
    <location>
        <begin position="1"/>
        <end position="31"/>
    </location>
</feature>
<accession>A0A109UXB7</accession>
<proteinExistence type="predicted"/>
<dbReference type="GeneID" id="28722485"/>
<protein>
    <submittedName>
        <fullName evidence="3">HBR131Cp</fullName>
    </submittedName>
</protein>
<feature type="compositionally biased region" description="Polar residues" evidence="2">
    <location>
        <begin position="256"/>
        <end position="278"/>
    </location>
</feature>
<feature type="compositionally biased region" description="Polar residues" evidence="2">
    <location>
        <begin position="184"/>
        <end position="209"/>
    </location>
</feature>
<name>A0A109UXB7_9SACH</name>
<sequence>MTNKGKDVGSKTGLSMHDDAGQQHTNTVSHSKIQDAAKSQYYFTGLDNIRKGSLKTYDQENELELELHKILSQDNTTDASGMSTGVDGLGNVTAESFCHRDEIAEAIEKAMAEIACPELWNHDHSSQDAAAGNEMHLSQLTMDGILENDETFVTMHKTASAVASAEAARHYSPFKSDKHGIHPETSSATFQTNTPAASESIDNSPSDGMTPTCKRKNVSAAGTAQLSSKKAKLLYETISPESLSPLSDNSDFLKSTYSKTPSSTQEASHTTGSTTESALCTDIKRKLQNPGISAHGIMNPSGQKSKVSWQQDSSAHIIPPKLTNEYTMQQVTETKRRIINTHKLILNFNFLKDSYTRSCSQLKKAIFKLKTSECHRARLIKENEQLKRLALDLHNRLEELSKNNN</sequence>
<keyword evidence="1" id="KW-0175">Coiled coil</keyword>
<feature type="compositionally biased region" description="Polar residues" evidence="2">
    <location>
        <begin position="22"/>
        <end position="31"/>
    </location>
</feature>
<dbReference type="AlphaFoldDB" id="A0A109UXB7"/>
<evidence type="ECO:0000313" key="4">
    <source>
        <dbReference type="Proteomes" id="UP000243052"/>
    </source>
</evidence>
<dbReference type="RefSeq" id="XP_017986028.1">
    <property type="nucleotide sequence ID" value="XM_018130539.1"/>
</dbReference>
<organism evidence="3 4">
    <name type="scientific">Eremothecium sinecaudum</name>
    <dbReference type="NCBI Taxonomy" id="45286"/>
    <lineage>
        <taxon>Eukaryota</taxon>
        <taxon>Fungi</taxon>
        <taxon>Dikarya</taxon>
        <taxon>Ascomycota</taxon>
        <taxon>Saccharomycotina</taxon>
        <taxon>Saccharomycetes</taxon>
        <taxon>Saccharomycetales</taxon>
        <taxon>Saccharomycetaceae</taxon>
        <taxon>Eremothecium</taxon>
    </lineage>
</organism>
<dbReference type="OrthoDB" id="4070577at2759"/>